<dbReference type="Proteomes" id="UP000443582">
    <property type="component" value="Unassembled WGS sequence"/>
</dbReference>
<evidence type="ECO:0000313" key="3">
    <source>
        <dbReference type="Proteomes" id="UP000443582"/>
    </source>
</evidence>
<comment type="caution">
    <text evidence="2">The sequence shown here is derived from an EMBL/GenBank/DDBJ whole genome shotgun (WGS) entry which is preliminary data.</text>
</comment>
<dbReference type="RefSeq" id="WP_115362483.1">
    <property type="nucleotide sequence ID" value="NZ_QDKL01000003.1"/>
</dbReference>
<keyword evidence="1" id="KW-0472">Membrane</keyword>
<feature type="transmembrane region" description="Helical" evidence="1">
    <location>
        <begin position="71"/>
        <end position="92"/>
    </location>
</feature>
<sequence>MGLMFIFPVSKEERDRITINEQGLTLKTYGLPMVFWGYLLAAATVVFAMFIGVKGPLVKLYETGDSINQALVIAVSATLILLPLITLCFYMYEKFIIKKDDKLIIKHRLFFIPILKKVHKLESSDSFSIDHFMDSPNVAKMQQDPTMRGFENKGYFQLFAKLDNGKYVFVDRSNRKADLKKIQALLCEF</sequence>
<reference evidence="3" key="1">
    <citation type="journal article" date="2019" name="Int. J. Syst. Evol. Microbiol.">
        <title>Halobacteriovorax valvorus sp. nov., a novel prokaryotic predator isolated from coastal seawater of China.</title>
        <authorList>
            <person name="Chen M.-X."/>
        </authorList>
    </citation>
    <scope>NUCLEOTIDE SEQUENCE [LARGE SCALE GENOMIC DNA]</scope>
    <source>
        <strain evidence="3">BL9</strain>
    </source>
</reference>
<protein>
    <submittedName>
        <fullName evidence="2">Uncharacterized protein</fullName>
    </submittedName>
</protein>
<proteinExistence type="predicted"/>
<keyword evidence="1" id="KW-1133">Transmembrane helix</keyword>
<evidence type="ECO:0000313" key="2">
    <source>
        <dbReference type="EMBL" id="RZF20554.1"/>
    </source>
</evidence>
<name>A0ABY0IDE3_9BACT</name>
<organism evidence="2 3">
    <name type="scientific">Halobacteriovorax vibrionivorans</name>
    <dbReference type="NCBI Taxonomy" id="2152716"/>
    <lineage>
        <taxon>Bacteria</taxon>
        <taxon>Pseudomonadati</taxon>
        <taxon>Bdellovibrionota</taxon>
        <taxon>Bacteriovoracia</taxon>
        <taxon>Bacteriovoracales</taxon>
        <taxon>Halobacteriovoraceae</taxon>
        <taxon>Halobacteriovorax</taxon>
    </lineage>
</organism>
<gene>
    <name evidence="2" type="ORF">DAY19_11245</name>
</gene>
<accession>A0ABY0IDE3</accession>
<feature type="transmembrane region" description="Helical" evidence="1">
    <location>
        <begin position="29"/>
        <end position="51"/>
    </location>
</feature>
<keyword evidence="1" id="KW-0812">Transmembrane</keyword>
<evidence type="ECO:0000256" key="1">
    <source>
        <dbReference type="SAM" id="Phobius"/>
    </source>
</evidence>
<dbReference type="EMBL" id="QDKL01000003">
    <property type="protein sequence ID" value="RZF20554.1"/>
    <property type="molecule type" value="Genomic_DNA"/>
</dbReference>
<keyword evidence="3" id="KW-1185">Reference proteome</keyword>